<accession>A0ABT3G1T3</accession>
<protein>
    <submittedName>
        <fullName evidence="3">Phosphodiester glycosidase family protein</fullName>
    </submittedName>
</protein>
<feature type="compositionally biased region" description="Low complexity" evidence="1">
    <location>
        <begin position="33"/>
        <end position="45"/>
    </location>
</feature>
<name>A0ABT3G1T3_9BACT</name>
<dbReference type="InterPro" id="IPR018711">
    <property type="entry name" value="NAGPA"/>
</dbReference>
<keyword evidence="3" id="KW-0378">Hydrolase</keyword>
<reference evidence="3" key="1">
    <citation type="submission" date="2022-10" db="EMBL/GenBank/DDBJ databases">
        <title>Luteolibacter sp. GHJ8, whole genome shotgun sequencing project.</title>
        <authorList>
            <person name="Zhao G."/>
            <person name="Shen L."/>
        </authorList>
    </citation>
    <scope>NUCLEOTIDE SEQUENCE</scope>
    <source>
        <strain evidence="3">GHJ8</strain>
    </source>
</reference>
<evidence type="ECO:0000259" key="2">
    <source>
        <dbReference type="Pfam" id="PF09992"/>
    </source>
</evidence>
<dbReference type="EMBL" id="JAPDDR010000004">
    <property type="protein sequence ID" value="MCW1913785.1"/>
    <property type="molecule type" value="Genomic_DNA"/>
</dbReference>
<feature type="region of interest" description="Disordered" evidence="1">
    <location>
        <begin position="33"/>
        <end position="59"/>
    </location>
</feature>
<feature type="domain" description="Phosphodiester glycosidase" evidence="2">
    <location>
        <begin position="110"/>
        <end position="273"/>
    </location>
</feature>
<gene>
    <name evidence="3" type="ORF">OJ996_09375</name>
</gene>
<dbReference type="RefSeq" id="WP_264513286.1">
    <property type="nucleotide sequence ID" value="NZ_JAPDDR010000004.1"/>
</dbReference>
<dbReference type="Proteomes" id="UP001165653">
    <property type="component" value="Unassembled WGS sequence"/>
</dbReference>
<dbReference type="GO" id="GO:0016798">
    <property type="term" value="F:hydrolase activity, acting on glycosyl bonds"/>
    <property type="evidence" value="ECO:0007669"/>
    <property type="project" value="UniProtKB-KW"/>
</dbReference>
<evidence type="ECO:0000313" key="4">
    <source>
        <dbReference type="Proteomes" id="UP001165653"/>
    </source>
</evidence>
<comment type="caution">
    <text evidence="3">The sequence shown here is derived from an EMBL/GenBank/DDBJ whole genome shotgun (WGS) entry which is preliminary data.</text>
</comment>
<dbReference type="Pfam" id="PF09992">
    <property type="entry name" value="NAGPA"/>
    <property type="match status" value="1"/>
</dbReference>
<evidence type="ECO:0000256" key="1">
    <source>
        <dbReference type="SAM" id="MobiDB-lite"/>
    </source>
</evidence>
<organism evidence="3 4">
    <name type="scientific">Luteolibacter rhizosphaerae</name>
    <dbReference type="NCBI Taxonomy" id="2989719"/>
    <lineage>
        <taxon>Bacteria</taxon>
        <taxon>Pseudomonadati</taxon>
        <taxon>Verrucomicrobiota</taxon>
        <taxon>Verrucomicrobiia</taxon>
        <taxon>Verrucomicrobiales</taxon>
        <taxon>Verrucomicrobiaceae</taxon>
        <taxon>Luteolibacter</taxon>
    </lineage>
</organism>
<dbReference type="PROSITE" id="PS51257">
    <property type="entry name" value="PROKAR_LIPOPROTEIN"/>
    <property type="match status" value="1"/>
</dbReference>
<keyword evidence="4" id="KW-1185">Reference proteome</keyword>
<proteinExistence type="predicted"/>
<keyword evidence="3" id="KW-0326">Glycosidase</keyword>
<evidence type="ECO:0000313" key="3">
    <source>
        <dbReference type="EMBL" id="MCW1913785.1"/>
    </source>
</evidence>
<sequence>MLRLPAAAVLLSLVSCTGRGPSPLEQIPIAASPEAPAKQEVAAAPAPAPPPVPDSPRRAPLAFRTSIGGVSISGISYDSRSHRIAVADQDGGPGSKWPDAEAAARAYSGIAAINGGFFTPEGKPLGLVVSGGKKSGSINRASSLGAGMFAEENPPALVRRERSSNSGEILQSGPFLVENSRAIGGLSPQSSSARSFIAWDGGSGWILARTGSCSLSQLGTALAGAELGGVKIRSALNLDGGRSSDLWVGSSAAGGPLRERPLWNKPVRNFLVLIPRN</sequence>